<evidence type="ECO:0000313" key="1">
    <source>
        <dbReference type="EMBL" id="CUS15116.1"/>
    </source>
</evidence>
<dbReference type="EMBL" id="LN890950">
    <property type="protein sequence ID" value="CUS15116.1"/>
    <property type="molecule type" value="Genomic_DNA"/>
</dbReference>
<proteinExistence type="predicted"/>
<evidence type="ECO:0000313" key="2">
    <source>
        <dbReference type="Proteomes" id="UP001412239"/>
    </source>
</evidence>
<accession>A0A292Q5Q5</accession>
<keyword evidence="2" id="KW-1185">Reference proteome</keyword>
<sequence length="126" mass="13826">MISAAFHPSAPSLQSHARRAVPAVASALTNPESIPSRTLSQLLTMLPAIYPLSVIPFASQAFPLPPESLFRNHLEHLHGLTHAEVAFSRVDVWHQLAKENGYHPFLHGGVPVRVVDTTVEFFAGRF</sequence>
<dbReference type="Proteomes" id="UP001412239">
    <property type="component" value="Unassembled WGS sequence"/>
</dbReference>
<gene>
    <name evidence="1" type="ORF">GSTUAT00000735001</name>
</gene>
<dbReference type="AlphaFoldDB" id="A0A292Q5Q5"/>
<name>A0A292Q5Q5_9PEZI</name>
<organism evidence="1 2">
    <name type="scientific">Tuber aestivum</name>
    <name type="common">summer truffle</name>
    <dbReference type="NCBI Taxonomy" id="59557"/>
    <lineage>
        <taxon>Eukaryota</taxon>
        <taxon>Fungi</taxon>
        <taxon>Dikarya</taxon>
        <taxon>Ascomycota</taxon>
        <taxon>Pezizomycotina</taxon>
        <taxon>Pezizomycetes</taxon>
        <taxon>Pezizales</taxon>
        <taxon>Tuberaceae</taxon>
        <taxon>Tuber</taxon>
    </lineage>
</organism>
<reference evidence="1" key="1">
    <citation type="submission" date="2015-10" db="EMBL/GenBank/DDBJ databases">
        <authorList>
            <person name="Regsiter A."/>
            <person name="william w."/>
        </authorList>
    </citation>
    <scope>NUCLEOTIDE SEQUENCE</scope>
    <source>
        <strain evidence="1">Montdore</strain>
    </source>
</reference>
<protein>
    <submittedName>
        <fullName evidence="1">Uncharacterized protein</fullName>
    </submittedName>
</protein>